<dbReference type="Proteomes" id="UP000494206">
    <property type="component" value="Unassembled WGS sequence"/>
</dbReference>
<sequence>MDEDNGNEIFKAFTKHNVECNVSGRARVTYKCKTYTAEVLLHGNVLCVDELTTTSVPTASVPLIFVLERATIKREDGTTKFVVAFSDPTENIEIEVETDEIREEWMIKMATCSHQMAMAELDEIAYKFYTMSPSLSNDETFDSKISAFQSFYLTSPIHITHNFAISQQNNLPARRVVVDETLWETKLSLIIPKEIIKFNKKIVKEFAAILESRQKTWPYSVIPALHEVLRQLRELAETYEQCLEFVDAYNGPSFRKSIEKHRVAFGMVPTNLHVHSYEINSGDRRDFITAGTASAIPFRYNNGGLQKLNSQLEIEPYNTDYGFWKKRQTIMELKKVINELSHKIEREWKIADFGKPDNVCLQIHSGVKQVYEGLKDAINGFTDIDKCSEILLEEEKRLLGEGLTTLENRVYDNIQNQIDRIDAMCLSLNTKIAAIDTLNDSKQERENVGKNTKEAMGACLDNLHMLADAILESQLFSLVINVHRRLISHSYFHIWIRTDFALSQAITIATTAILNRIQKRNEPFTKDLLLVVFSFLSAYGDEKGMIEDACEAWKALEQRVRFRLVRAPSAVCRTCIPMIQGSRTNMRVSIPLPHEVYDSLPDETKWTNDFSVMPAYFNIGVNHEATFGQSFGGIALETAINQEAAEKLNMFANRNDSSSRSREAVMEVVNEVSRESSRKNIAIFEWAMTACDRLGGESVISCKSGKDRTGMAATIEQGRVLKETCGFNGNQLAEVINSLRKDGVRRENCRKNVGRPVYSFSPFQMHFLPKTFRPPSGTYSQGVSS</sequence>
<evidence type="ECO:0008006" key="5">
    <source>
        <dbReference type="Google" id="ProtNLM"/>
    </source>
</evidence>
<keyword evidence="4" id="KW-1185">Reference proteome</keyword>
<accession>A0A8S1EQR2</accession>
<dbReference type="OrthoDB" id="159395at2759"/>
<dbReference type="InterPro" id="IPR039034">
    <property type="entry name" value="INPP4"/>
</dbReference>
<gene>
    <name evidence="3" type="ORF">CBOVIS_LOCUS5957</name>
</gene>
<comment type="caution">
    <text evidence="3">The sequence shown here is derived from an EMBL/GenBank/DDBJ whole genome shotgun (WGS) entry which is preliminary data.</text>
</comment>
<dbReference type="GO" id="GO:0016316">
    <property type="term" value="F:phosphatidylinositol-3,4-bisphosphate 4-phosphatase activity"/>
    <property type="evidence" value="ECO:0007669"/>
    <property type="project" value="InterPro"/>
</dbReference>
<keyword evidence="2" id="KW-0443">Lipid metabolism</keyword>
<name>A0A8S1EQR2_9PELO</name>
<keyword evidence="1" id="KW-0378">Hydrolase</keyword>
<organism evidence="3 4">
    <name type="scientific">Caenorhabditis bovis</name>
    <dbReference type="NCBI Taxonomy" id="2654633"/>
    <lineage>
        <taxon>Eukaryota</taxon>
        <taxon>Metazoa</taxon>
        <taxon>Ecdysozoa</taxon>
        <taxon>Nematoda</taxon>
        <taxon>Chromadorea</taxon>
        <taxon>Rhabditida</taxon>
        <taxon>Rhabditina</taxon>
        <taxon>Rhabditomorpha</taxon>
        <taxon>Rhabditoidea</taxon>
        <taxon>Rhabditidae</taxon>
        <taxon>Peloderinae</taxon>
        <taxon>Caenorhabditis</taxon>
    </lineage>
</organism>
<dbReference type="PANTHER" id="PTHR12187">
    <property type="entry name" value="AGAP000124-PA"/>
    <property type="match status" value="1"/>
</dbReference>
<dbReference type="AlphaFoldDB" id="A0A8S1EQR2"/>
<evidence type="ECO:0000256" key="1">
    <source>
        <dbReference type="ARBA" id="ARBA00022801"/>
    </source>
</evidence>
<reference evidence="3 4" key="1">
    <citation type="submission" date="2020-04" db="EMBL/GenBank/DDBJ databases">
        <authorList>
            <person name="Laetsch R D."/>
            <person name="Stevens L."/>
            <person name="Kumar S."/>
            <person name="Blaxter L. M."/>
        </authorList>
    </citation>
    <scope>NUCLEOTIDE SEQUENCE [LARGE SCALE GENOMIC DNA]</scope>
</reference>
<protein>
    <recommendedName>
        <fullName evidence="5">PH domain-containing protein</fullName>
    </recommendedName>
</protein>
<dbReference type="GO" id="GO:0005737">
    <property type="term" value="C:cytoplasm"/>
    <property type="evidence" value="ECO:0007669"/>
    <property type="project" value="TreeGrafter"/>
</dbReference>
<dbReference type="PANTHER" id="PTHR12187:SF11">
    <property type="entry name" value="PHOSPHATIDYLINOSITOL-3,4-BISPHOSPHATE 4-PHOSPHATASE"/>
    <property type="match status" value="1"/>
</dbReference>
<evidence type="ECO:0000313" key="4">
    <source>
        <dbReference type="Proteomes" id="UP000494206"/>
    </source>
</evidence>
<evidence type="ECO:0000313" key="3">
    <source>
        <dbReference type="EMBL" id="CAB3403490.1"/>
    </source>
</evidence>
<evidence type="ECO:0000256" key="2">
    <source>
        <dbReference type="ARBA" id="ARBA00023098"/>
    </source>
</evidence>
<dbReference type="EMBL" id="CADEPM010000003">
    <property type="protein sequence ID" value="CAB3403490.1"/>
    <property type="molecule type" value="Genomic_DNA"/>
</dbReference>
<proteinExistence type="predicted"/>